<evidence type="ECO:0000313" key="3">
    <source>
        <dbReference type="Proteomes" id="UP000184031"/>
    </source>
</evidence>
<gene>
    <name evidence="1" type="ORF">SAMN04487891_11187</name>
    <name evidence="2" type="ORF">SAMN05216293_2223</name>
</gene>
<evidence type="ECO:0008006" key="5">
    <source>
        <dbReference type="Google" id="ProtNLM"/>
    </source>
</evidence>
<dbReference type="Proteomes" id="UP000184031">
    <property type="component" value="Unassembled WGS sequence"/>
</dbReference>
<dbReference type="EMBL" id="FRAT01000005">
    <property type="protein sequence ID" value="SHK90706.1"/>
    <property type="molecule type" value="Genomic_DNA"/>
</dbReference>
<reference evidence="2 3" key="1">
    <citation type="submission" date="2016-11" db="EMBL/GenBank/DDBJ databases">
        <authorList>
            <person name="Varghese N."/>
            <person name="Submissions S."/>
        </authorList>
    </citation>
    <scope>NUCLEOTIDE SEQUENCE [LARGE SCALE GENOMIC DNA]</scope>
    <source>
        <strain evidence="2 3">CGMCC 1.12174</strain>
        <strain evidence="1 4">DSM 26351</strain>
    </source>
</reference>
<proteinExistence type="predicted"/>
<comment type="caution">
    <text evidence="2">The sequence shown here is derived from an EMBL/GenBank/DDBJ whole genome shotgun (WGS) entry which is preliminary data.</text>
</comment>
<dbReference type="AlphaFoldDB" id="A0A1M6WAZ2"/>
<keyword evidence="4" id="KW-1185">Reference proteome</keyword>
<accession>A0A1M6WAZ2</accession>
<dbReference type="Proteomes" id="UP000198940">
    <property type="component" value="Unassembled WGS sequence"/>
</dbReference>
<evidence type="ECO:0000313" key="4">
    <source>
        <dbReference type="Proteomes" id="UP000198940"/>
    </source>
</evidence>
<evidence type="ECO:0000313" key="1">
    <source>
        <dbReference type="EMBL" id="SFC44984.1"/>
    </source>
</evidence>
<name>A0A1M6WAZ2_9FLAO</name>
<dbReference type="STRING" id="1055723.SAMN05216293_2223"/>
<sequence>MKNILLPTDFSNNVWNAIFMATKLYAPLECRFMKWICSYSHFYPNVQ</sequence>
<dbReference type="EMBL" id="FOKU01000011">
    <property type="protein sequence ID" value="SFC44984.1"/>
    <property type="molecule type" value="Genomic_DNA"/>
</dbReference>
<protein>
    <recommendedName>
        <fullName evidence="5">Universal stress protein family protein</fullName>
    </recommendedName>
</protein>
<organism evidence="2 3">
    <name type="scientific">Flagellimonas taeanensis</name>
    <dbReference type="NCBI Taxonomy" id="1005926"/>
    <lineage>
        <taxon>Bacteria</taxon>
        <taxon>Pseudomonadati</taxon>
        <taxon>Bacteroidota</taxon>
        <taxon>Flavobacteriia</taxon>
        <taxon>Flavobacteriales</taxon>
        <taxon>Flavobacteriaceae</taxon>
        <taxon>Flagellimonas</taxon>
    </lineage>
</organism>
<evidence type="ECO:0000313" key="2">
    <source>
        <dbReference type="EMBL" id="SHK90706.1"/>
    </source>
</evidence>